<dbReference type="Gene3D" id="3.40.50.300">
    <property type="entry name" value="P-loop containing nucleotide triphosphate hydrolases"/>
    <property type="match status" value="1"/>
</dbReference>
<dbReference type="InterPro" id="IPR007696">
    <property type="entry name" value="DNA_mismatch_repair_MutS_core"/>
</dbReference>
<dbReference type="PANTHER" id="PTHR11361:SF20">
    <property type="entry name" value="MUTS PROTEIN HOMOLOG 5"/>
    <property type="match status" value="1"/>
</dbReference>
<keyword evidence="2" id="KW-0547">Nucleotide-binding</keyword>
<dbReference type="SMART" id="SM00534">
    <property type="entry name" value="MUTSac"/>
    <property type="match status" value="1"/>
</dbReference>
<evidence type="ECO:0000256" key="2">
    <source>
        <dbReference type="ARBA" id="ARBA00022741"/>
    </source>
</evidence>
<name>A0A8H2WMR8_9AGAM</name>
<dbReference type="CDD" id="cd03281">
    <property type="entry name" value="ABC_MSH5_euk"/>
    <property type="match status" value="1"/>
</dbReference>
<keyword evidence="3" id="KW-0067">ATP-binding</keyword>
<dbReference type="PANTHER" id="PTHR11361">
    <property type="entry name" value="DNA MISMATCH REPAIR PROTEIN MUTS FAMILY MEMBER"/>
    <property type="match status" value="1"/>
</dbReference>
<evidence type="ECO:0000259" key="6">
    <source>
        <dbReference type="PROSITE" id="PS00486"/>
    </source>
</evidence>
<comment type="similarity">
    <text evidence="1">Belongs to the DNA mismatch repair MutS family.</text>
</comment>
<dbReference type="Proteomes" id="UP000663831">
    <property type="component" value="Unassembled WGS sequence"/>
</dbReference>
<feature type="domain" description="DNA mismatch repair proteins mutS family" evidence="6">
    <location>
        <begin position="714"/>
        <end position="730"/>
    </location>
</feature>
<accession>A0A8H2WMR8</accession>
<evidence type="ECO:0000256" key="1">
    <source>
        <dbReference type="ARBA" id="ARBA00006271"/>
    </source>
</evidence>
<dbReference type="SUPFAM" id="SSF52540">
    <property type="entry name" value="P-loop containing nucleoside triphosphate hydrolases"/>
    <property type="match status" value="1"/>
</dbReference>
<comment type="caution">
    <text evidence="7">The sequence shown here is derived from an EMBL/GenBank/DDBJ whole genome shotgun (WGS) entry which is preliminary data.</text>
</comment>
<dbReference type="OrthoDB" id="3227921at2759"/>
<dbReference type="PROSITE" id="PS00486">
    <property type="entry name" value="DNA_MISMATCH_REPAIR_2"/>
    <property type="match status" value="1"/>
</dbReference>
<dbReference type="SMART" id="SM00533">
    <property type="entry name" value="MUTSd"/>
    <property type="match status" value="1"/>
</dbReference>
<dbReference type="GO" id="GO:0140664">
    <property type="term" value="F:ATP-dependent DNA damage sensor activity"/>
    <property type="evidence" value="ECO:0007669"/>
    <property type="project" value="InterPro"/>
</dbReference>
<keyword evidence="4" id="KW-0238">DNA-binding</keyword>
<evidence type="ECO:0000256" key="5">
    <source>
        <dbReference type="SAM" id="MobiDB-lite"/>
    </source>
</evidence>
<dbReference type="GO" id="GO:0005524">
    <property type="term" value="F:ATP binding"/>
    <property type="evidence" value="ECO:0007669"/>
    <property type="project" value="UniProtKB-KW"/>
</dbReference>
<dbReference type="EMBL" id="CAJMWV010000302">
    <property type="protein sequence ID" value="CAE6386833.1"/>
    <property type="molecule type" value="Genomic_DNA"/>
</dbReference>
<evidence type="ECO:0000313" key="8">
    <source>
        <dbReference type="Proteomes" id="UP000663831"/>
    </source>
</evidence>
<reference evidence="7" key="1">
    <citation type="submission" date="2021-01" db="EMBL/GenBank/DDBJ databases">
        <authorList>
            <person name="Kaushik A."/>
        </authorList>
    </citation>
    <scope>NUCLEOTIDE SEQUENCE</scope>
    <source>
        <strain evidence="7">AG3-1AP</strain>
    </source>
</reference>
<proteinExistence type="inferred from homology"/>
<dbReference type="GO" id="GO:0006298">
    <property type="term" value="P:mismatch repair"/>
    <property type="evidence" value="ECO:0007669"/>
    <property type="project" value="InterPro"/>
</dbReference>
<dbReference type="InterPro" id="IPR000432">
    <property type="entry name" value="DNA_mismatch_repair_MutS_C"/>
</dbReference>
<protein>
    <recommendedName>
        <fullName evidence="6">DNA mismatch repair proteins mutS family domain-containing protein</fullName>
    </recommendedName>
</protein>
<dbReference type="Gene3D" id="1.10.1420.10">
    <property type="match status" value="1"/>
</dbReference>
<dbReference type="Pfam" id="PF05192">
    <property type="entry name" value="MutS_III"/>
    <property type="match status" value="1"/>
</dbReference>
<evidence type="ECO:0000256" key="3">
    <source>
        <dbReference type="ARBA" id="ARBA00022840"/>
    </source>
</evidence>
<evidence type="ECO:0000256" key="4">
    <source>
        <dbReference type="ARBA" id="ARBA00023125"/>
    </source>
</evidence>
<dbReference type="Pfam" id="PF00488">
    <property type="entry name" value="MutS_V"/>
    <property type="match status" value="1"/>
</dbReference>
<feature type="region of interest" description="Disordered" evidence="5">
    <location>
        <begin position="1"/>
        <end position="45"/>
    </location>
</feature>
<organism evidence="7 8">
    <name type="scientific">Rhizoctonia solani</name>
    <dbReference type="NCBI Taxonomy" id="456999"/>
    <lineage>
        <taxon>Eukaryota</taxon>
        <taxon>Fungi</taxon>
        <taxon>Dikarya</taxon>
        <taxon>Basidiomycota</taxon>
        <taxon>Agaricomycotina</taxon>
        <taxon>Agaricomycetes</taxon>
        <taxon>Cantharellales</taxon>
        <taxon>Ceratobasidiaceae</taxon>
        <taxon>Rhizoctonia</taxon>
    </lineage>
</organism>
<dbReference type="GO" id="GO:0005634">
    <property type="term" value="C:nucleus"/>
    <property type="evidence" value="ECO:0007669"/>
    <property type="project" value="TreeGrafter"/>
</dbReference>
<dbReference type="SUPFAM" id="SSF48334">
    <property type="entry name" value="DNA repair protein MutS, domain III"/>
    <property type="match status" value="1"/>
</dbReference>
<dbReference type="AlphaFoldDB" id="A0A8H2WMR8"/>
<gene>
    <name evidence="7" type="ORF">RDB_LOCUS6004</name>
</gene>
<dbReference type="GO" id="GO:0030983">
    <property type="term" value="F:mismatched DNA binding"/>
    <property type="evidence" value="ECO:0007669"/>
    <property type="project" value="InterPro"/>
</dbReference>
<dbReference type="GO" id="GO:0051026">
    <property type="term" value="P:chiasma assembly"/>
    <property type="evidence" value="ECO:0007669"/>
    <property type="project" value="TreeGrafter"/>
</dbReference>
<evidence type="ECO:0000313" key="7">
    <source>
        <dbReference type="EMBL" id="CAE6386833.1"/>
    </source>
</evidence>
<dbReference type="InterPro" id="IPR045076">
    <property type="entry name" value="MutS"/>
</dbReference>
<dbReference type="InterPro" id="IPR036187">
    <property type="entry name" value="DNA_mismatch_repair_MutS_sf"/>
</dbReference>
<dbReference type="InterPro" id="IPR027417">
    <property type="entry name" value="P-loop_NTPase"/>
</dbReference>
<sequence length="892" mass="98875">MESTKRLATPSDDEGDNTDTRKRVRWNNGSDSSAATPVEEASSLDEGDGSKIFAAVTGCHGRVGGVYFNPGSGALYLMGDTIDGSHFDLVRMFLEQIKADVCLVSSRADEHLIAFCQEFMELSGGQCQVRPHKEFVPHKGQAKLQQLDLLARLPQTEFDNSDGVVPSGVPRNVNDFVDSRRNLENDPNTQRVYAAIRLLNFGADEAPLCLSSAAALLEQLLRVQATEELDETQNHLGALRINNIEILSLNQVMHVNADALASLQVFDDENHASIHSDKTKEGHSLFQLLNHTSTHMGRALLRRWCLRPSLSITTITARHAAIECFALAENKNSVSSIRTNLSGLCQVPKTMALLRTGRGKLSEWRGVAKFAYHVNLLKDTVRELRNCENIGAVDQLLKALDDVDTEETGALVNMVIDWGESQNNQRVCVNPGVDEALDEKKRIYNGLDDLLVHVARQVSQNMPEGYTSELNVLYFPQLGYLIRIPTPSGWTTNKDFEQISEWNFQFESEKNLYYKSQQMLAEDLDMHVGDIHSYIADREIEIMEETLGRVLKYDKAIITACEAAADVDCLLSLTFASWLHGWIKPEMTEENVLEIRGGIHPLQSLLVPTFVPNDAHLVGGQGLGIDNDVNDTKSIMICTGANACGKSVYLKQNALIPFMAQIGCFVPAQSARLGIVDKIFTRLQTKEGVSKLQSAFMIDLAQVSLALRNCTARSLIILDEFGKGSLSTDGAGLFAGVINQLLKRGNNCPKVFASTHFHELFTRGLILPELPISYTYMKVLLNSNVAQEGERQAEITYLFKVTPGLCLDSYAAQCATMYGINKRIVERARLVSTILSRNEIGLLLDEDMPQEQMDELEVQAAICQRFASWEMSADDDIGVKDRLREVLGKGTN</sequence>